<protein>
    <submittedName>
        <fullName evidence="2">Uncharacterized protein</fullName>
    </submittedName>
</protein>
<feature type="signal peptide" evidence="1">
    <location>
        <begin position="1"/>
        <end position="23"/>
    </location>
</feature>
<dbReference type="EMBL" id="CAMXCT030000153">
    <property type="protein sequence ID" value="CAL4762040.1"/>
    <property type="molecule type" value="Genomic_DNA"/>
</dbReference>
<reference evidence="2" key="1">
    <citation type="submission" date="2022-10" db="EMBL/GenBank/DDBJ databases">
        <authorList>
            <person name="Chen Y."/>
            <person name="Dougan E. K."/>
            <person name="Chan C."/>
            <person name="Rhodes N."/>
            <person name="Thang M."/>
        </authorList>
    </citation>
    <scope>NUCLEOTIDE SEQUENCE</scope>
</reference>
<evidence type="ECO:0000313" key="4">
    <source>
        <dbReference type="Proteomes" id="UP001152797"/>
    </source>
</evidence>
<sequence length="110" mass="11632">MVMGRPMMGRIALLLALIHSAESVRMAGDCKGTKVPNSAESCSQIKDAKTCSESYATMGKYSIQCAFNGAQCTSPGPKCIPTSCKSDIATVSPSKFFTGTRELMANNLKA</sequence>
<proteinExistence type="predicted"/>
<evidence type="ECO:0000313" key="3">
    <source>
        <dbReference type="EMBL" id="CAL1128103.1"/>
    </source>
</evidence>
<keyword evidence="1" id="KW-0732">Signal</keyword>
<dbReference type="EMBL" id="CAMXCT020000153">
    <property type="protein sequence ID" value="CAL1128103.1"/>
    <property type="molecule type" value="Genomic_DNA"/>
</dbReference>
<organism evidence="2">
    <name type="scientific">Cladocopium goreaui</name>
    <dbReference type="NCBI Taxonomy" id="2562237"/>
    <lineage>
        <taxon>Eukaryota</taxon>
        <taxon>Sar</taxon>
        <taxon>Alveolata</taxon>
        <taxon>Dinophyceae</taxon>
        <taxon>Suessiales</taxon>
        <taxon>Symbiodiniaceae</taxon>
        <taxon>Cladocopium</taxon>
    </lineage>
</organism>
<dbReference type="EMBL" id="CAMXCT010000153">
    <property type="protein sequence ID" value="CAI3974728.1"/>
    <property type="molecule type" value="Genomic_DNA"/>
</dbReference>
<evidence type="ECO:0000256" key="1">
    <source>
        <dbReference type="SAM" id="SignalP"/>
    </source>
</evidence>
<name>A0A9P1BJU0_9DINO</name>
<reference evidence="3" key="2">
    <citation type="submission" date="2024-04" db="EMBL/GenBank/DDBJ databases">
        <authorList>
            <person name="Chen Y."/>
            <person name="Shah S."/>
            <person name="Dougan E. K."/>
            <person name="Thang M."/>
            <person name="Chan C."/>
        </authorList>
    </citation>
    <scope>NUCLEOTIDE SEQUENCE [LARGE SCALE GENOMIC DNA]</scope>
</reference>
<evidence type="ECO:0000313" key="2">
    <source>
        <dbReference type="EMBL" id="CAI3974728.1"/>
    </source>
</evidence>
<dbReference type="Proteomes" id="UP001152797">
    <property type="component" value="Unassembled WGS sequence"/>
</dbReference>
<gene>
    <name evidence="2" type="ORF">C1SCF055_LOCUS3107</name>
</gene>
<comment type="caution">
    <text evidence="2">The sequence shown here is derived from an EMBL/GenBank/DDBJ whole genome shotgun (WGS) entry which is preliminary data.</text>
</comment>
<keyword evidence="4" id="KW-1185">Reference proteome</keyword>
<feature type="chain" id="PRO_5043269519" evidence="1">
    <location>
        <begin position="24"/>
        <end position="110"/>
    </location>
</feature>
<dbReference type="AlphaFoldDB" id="A0A9P1BJU0"/>
<accession>A0A9P1BJU0</accession>